<organism evidence="7">
    <name type="scientific">Clastoptera arizonana</name>
    <name type="common">Arizona spittle bug</name>
    <dbReference type="NCBI Taxonomy" id="38151"/>
    <lineage>
        <taxon>Eukaryota</taxon>
        <taxon>Metazoa</taxon>
        <taxon>Ecdysozoa</taxon>
        <taxon>Arthropoda</taxon>
        <taxon>Hexapoda</taxon>
        <taxon>Insecta</taxon>
        <taxon>Pterygota</taxon>
        <taxon>Neoptera</taxon>
        <taxon>Paraneoptera</taxon>
        <taxon>Hemiptera</taxon>
        <taxon>Auchenorrhyncha</taxon>
        <taxon>Cercopoidea</taxon>
        <taxon>Clastopteridae</taxon>
        <taxon>Clastoptera</taxon>
    </lineage>
</organism>
<dbReference type="PANTHER" id="PTHR15654:SF1">
    <property type="entry name" value="COILED-COIL DOMAIN-CONTAINING PROTEIN 96"/>
    <property type="match status" value="1"/>
</dbReference>
<evidence type="ECO:0000256" key="3">
    <source>
        <dbReference type="ARBA" id="ARBA00023273"/>
    </source>
</evidence>
<dbReference type="GO" id="GO:0005930">
    <property type="term" value="C:axoneme"/>
    <property type="evidence" value="ECO:0007669"/>
    <property type="project" value="TreeGrafter"/>
</dbReference>
<evidence type="ECO:0000256" key="2">
    <source>
        <dbReference type="ARBA" id="ARBA00023054"/>
    </source>
</evidence>
<proteinExistence type="predicted"/>
<dbReference type="PANTHER" id="PTHR15654">
    <property type="entry name" value="COILED-COIL DOMAIN-CONTAINING PROTEIN 113-RELATED"/>
    <property type="match status" value="1"/>
</dbReference>
<dbReference type="GO" id="GO:0036064">
    <property type="term" value="C:ciliary basal body"/>
    <property type="evidence" value="ECO:0007669"/>
    <property type="project" value="TreeGrafter"/>
</dbReference>
<sequence length="428" mass="50902">MRKYQITKKKSIDDEENIQKKEVEEEEELGEIEIGDLEEKRGEEDEEEERPVREMEIEEGRSIESAESKKSSEIDIAESRSLEILLRKRIEEEEHKKSLTEEEKELKTLRDTYSSLLKEQQSLGLKNTFLKKRMIKYLKNKKGNNAISVSNKLTQDKTLYSKKLLEFAKKNEIIKEERKSVATKLELLKGQNEDDSDNQETFLKELFDKQRSIGNKLMYVKTGKLIKDEVINDLITRQKIMAEQMYQVRLECIKVRNKVIAMKELVRFDHMGSDFQLMDYEKLCIEKEDFSSKIVDRDLEVQRVKKKTKDMYESVKQMEIESEQLQEKIHKETEKLHQLEINMQEIREKLNYLKEQRYHTLEDTARMKQNSGLLTMPTLLADFEETKNAVKEASQQLKNLKMLYEHQKQNIKKLKDILNKKKSFLTIK</sequence>
<feature type="coiled-coil region" evidence="4">
    <location>
        <begin position="308"/>
        <end position="356"/>
    </location>
</feature>
<name>A0A1B6CFK9_9HEMI</name>
<feature type="domain" description="CCDC113/CCDC96 coiled-coil" evidence="6">
    <location>
        <begin position="242"/>
        <end position="412"/>
    </location>
</feature>
<dbReference type="InterPro" id="IPR025254">
    <property type="entry name" value="CCDC113/CCDC96_CC"/>
</dbReference>
<feature type="compositionally biased region" description="Acidic residues" evidence="5">
    <location>
        <begin position="24"/>
        <end position="36"/>
    </location>
</feature>
<feature type="compositionally biased region" description="Basic and acidic residues" evidence="5">
    <location>
        <begin position="50"/>
        <end position="74"/>
    </location>
</feature>
<gene>
    <name evidence="7" type="ORF">g.22173</name>
</gene>
<dbReference type="Pfam" id="PF13870">
    <property type="entry name" value="CCDC113_CCDC96_CC"/>
    <property type="match status" value="1"/>
</dbReference>
<evidence type="ECO:0000259" key="6">
    <source>
        <dbReference type="Pfam" id="PF13870"/>
    </source>
</evidence>
<reference evidence="7" key="1">
    <citation type="submission" date="2015-12" db="EMBL/GenBank/DDBJ databases">
        <title>De novo transcriptome assembly of four potential Pierce s Disease insect vectors from Arizona vineyards.</title>
        <authorList>
            <person name="Tassone E.E."/>
        </authorList>
    </citation>
    <scope>NUCLEOTIDE SEQUENCE</scope>
</reference>
<evidence type="ECO:0000313" key="7">
    <source>
        <dbReference type="EMBL" id="JAS12125.1"/>
    </source>
</evidence>
<comment type="subcellular location">
    <subcellularLocation>
        <location evidence="1">Cell projection</location>
        <location evidence="1">Cilium</location>
    </subcellularLocation>
</comment>
<accession>A0A1B6CFK9</accession>
<keyword evidence="3" id="KW-0966">Cell projection</keyword>
<dbReference type="GO" id="GO:0060271">
    <property type="term" value="P:cilium assembly"/>
    <property type="evidence" value="ECO:0007669"/>
    <property type="project" value="TreeGrafter"/>
</dbReference>
<dbReference type="AlphaFoldDB" id="A0A1B6CFK9"/>
<evidence type="ECO:0000256" key="5">
    <source>
        <dbReference type="SAM" id="MobiDB-lite"/>
    </source>
</evidence>
<evidence type="ECO:0000256" key="4">
    <source>
        <dbReference type="SAM" id="Coils"/>
    </source>
</evidence>
<feature type="coiled-coil region" evidence="4">
    <location>
        <begin position="380"/>
        <end position="417"/>
    </location>
</feature>
<dbReference type="EMBL" id="GEDC01025173">
    <property type="protein sequence ID" value="JAS12125.1"/>
    <property type="molecule type" value="Transcribed_RNA"/>
</dbReference>
<evidence type="ECO:0000256" key="1">
    <source>
        <dbReference type="ARBA" id="ARBA00004138"/>
    </source>
</evidence>
<keyword evidence="2 4" id="KW-0175">Coiled coil</keyword>
<feature type="coiled-coil region" evidence="4">
    <location>
        <begin position="82"/>
        <end position="119"/>
    </location>
</feature>
<protein>
    <recommendedName>
        <fullName evidence="6">CCDC113/CCDC96 coiled-coil domain-containing protein</fullName>
    </recommendedName>
</protein>
<dbReference type="InterPro" id="IPR051885">
    <property type="entry name" value="CC_CF"/>
</dbReference>
<feature type="region of interest" description="Disordered" evidence="5">
    <location>
        <begin position="1"/>
        <end position="74"/>
    </location>
</feature>